<dbReference type="PATRIC" id="fig|1385369.3.peg.1415"/>
<dbReference type="Proteomes" id="UP000019486">
    <property type="component" value="Unassembled WGS sequence"/>
</dbReference>
<name>W9H4X8_9PROT</name>
<dbReference type="PROSITE" id="PS50110">
    <property type="entry name" value="RESPONSE_REGULATORY"/>
    <property type="match status" value="1"/>
</dbReference>
<dbReference type="InterPro" id="IPR002078">
    <property type="entry name" value="Sigma_54_int"/>
</dbReference>
<sequence length="452" mass="49323">MTARTLLLVDDDPAILRGLKWSFDDCEVHTASDRESALAQVKAHRPAVVTLDLGLPPAPDDAVEGLRTLAEILALAPETKVIVVTGNEERAHAVRAIALGAYDFYQKPIDGHVLSLIVKRAFNVSDLEAENRRLQQARDPSFQGIVTGSDAMLALCRTVEKVAPTDIGVLLLGESGTGKELFARALHNLSPRRRAPFVAINCAAIPENLLESELFGHERGAFTGAVRQVKGKIELAQKGTLFLDEIGDMPMSLQVKLLRFLQERVIERVGGREQIAVDVRIVCATHQDLEANIHSGAFREDLFYRIGEMALTIPPLRDRDDDCILLARHLIDKFSADHGRRKLQLGPDAIAALRHHRWMGNVRELENRIKRAVILADGQSITAPNMGLSVPGGEVAEVSATLQQARDEAERKALSSALALSAGNLSAAAKILGVSRPTIYSLLKQHNVNLPS</sequence>
<evidence type="ECO:0000259" key="9">
    <source>
        <dbReference type="PROSITE" id="PS50110"/>
    </source>
</evidence>
<dbReference type="InterPro" id="IPR001789">
    <property type="entry name" value="Sig_transdc_resp-reg_receiver"/>
</dbReference>
<keyword evidence="6" id="KW-0804">Transcription</keyword>
<dbReference type="PROSITE" id="PS00675">
    <property type="entry name" value="SIGMA54_INTERACT_1"/>
    <property type="match status" value="1"/>
</dbReference>
<evidence type="ECO:0000256" key="7">
    <source>
        <dbReference type="PROSITE-ProRule" id="PRU00169"/>
    </source>
</evidence>
<dbReference type="GO" id="GO:0005524">
    <property type="term" value="F:ATP binding"/>
    <property type="evidence" value="ECO:0007669"/>
    <property type="project" value="UniProtKB-KW"/>
</dbReference>
<keyword evidence="4" id="KW-0805">Transcription regulation</keyword>
<dbReference type="SMART" id="SM00448">
    <property type="entry name" value="REC"/>
    <property type="match status" value="1"/>
</dbReference>
<dbReference type="PRINTS" id="PR01590">
    <property type="entry name" value="HTHFIS"/>
</dbReference>
<dbReference type="PROSITE" id="PS50045">
    <property type="entry name" value="SIGMA54_INTERACT_4"/>
    <property type="match status" value="1"/>
</dbReference>
<dbReference type="RefSeq" id="WP_037448931.1">
    <property type="nucleotide sequence ID" value="NZ_AVFL01000004.1"/>
</dbReference>
<dbReference type="PROSITE" id="PS00676">
    <property type="entry name" value="SIGMA54_INTERACT_2"/>
    <property type="match status" value="1"/>
</dbReference>
<dbReference type="GO" id="GO:0006355">
    <property type="term" value="P:regulation of DNA-templated transcription"/>
    <property type="evidence" value="ECO:0007669"/>
    <property type="project" value="InterPro"/>
</dbReference>
<feature type="modified residue" description="4-aspartylphosphate" evidence="7">
    <location>
        <position position="52"/>
    </location>
</feature>
<dbReference type="SMART" id="SM00382">
    <property type="entry name" value="AAA"/>
    <property type="match status" value="1"/>
</dbReference>
<dbReference type="GO" id="GO:0043565">
    <property type="term" value="F:sequence-specific DNA binding"/>
    <property type="evidence" value="ECO:0007669"/>
    <property type="project" value="InterPro"/>
</dbReference>
<proteinExistence type="predicted"/>
<dbReference type="GO" id="GO:0000160">
    <property type="term" value="P:phosphorelay signal transduction system"/>
    <property type="evidence" value="ECO:0007669"/>
    <property type="project" value="UniProtKB-KW"/>
</dbReference>
<organism evidence="10 11">
    <name type="scientific">Skermanella stibiiresistens SB22</name>
    <dbReference type="NCBI Taxonomy" id="1385369"/>
    <lineage>
        <taxon>Bacteria</taxon>
        <taxon>Pseudomonadati</taxon>
        <taxon>Pseudomonadota</taxon>
        <taxon>Alphaproteobacteria</taxon>
        <taxon>Rhodospirillales</taxon>
        <taxon>Azospirillaceae</taxon>
        <taxon>Skermanella</taxon>
    </lineage>
</organism>
<evidence type="ECO:0000313" key="10">
    <source>
        <dbReference type="EMBL" id="EWY41280.1"/>
    </source>
</evidence>
<dbReference type="InterPro" id="IPR014264">
    <property type="entry name" value="PEP-CTERM_resp_reg"/>
</dbReference>
<dbReference type="InterPro" id="IPR003593">
    <property type="entry name" value="AAA+_ATPase"/>
</dbReference>
<dbReference type="Pfam" id="PF25601">
    <property type="entry name" value="AAA_lid_14"/>
    <property type="match status" value="1"/>
</dbReference>
<dbReference type="FunFam" id="3.40.50.300:FF:000006">
    <property type="entry name" value="DNA-binding transcriptional regulator NtrC"/>
    <property type="match status" value="1"/>
</dbReference>
<dbReference type="Gene3D" id="3.40.50.300">
    <property type="entry name" value="P-loop containing nucleotide triphosphate hydrolases"/>
    <property type="match status" value="1"/>
</dbReference>
<reference evidence="10 11" key="1">
    <citation type="submission" date="2013-08" db="EMBL/GenBank/DDBJ databases">
        <title>The genome sequence of Skermanella stibiiresistens.</title>
        <authorList>
            <person name="Zhu W."/>
            <person name="Wang G."/>
        </authorList>
    </citation>
    <scope>NUCLEOTIDE SEQUENCE [LARGE SCALE GENOMIC DNA]</scope>
    <source>
        <strain evidence="10 11">SB22</strain>
    </source>
</reference>
<dbReference type="InterPro" id="IPR027417">
    <property type="entry name" value="P-loop_NTPase"/>
</dbReference>
<evidence type="ECO:0000256" key="6">
    <source>
        <dbReference type="ARBA" id="ARBA00023163"/>
    </source>
</evidence>
<dbReference type="SUPFAM" id="SSF52172">
    <property type="entry name" value="CheY-like"/>
    <property type="match status" value="1"/>
</dbReference>
<keyword evidence="7" id="KW-0597">Phosphoprotein</keyword>
<comment type="caution">
    <text evidence="10">The sequence shown here is derived from an EMBL/GenBank/DDBJ whole genome shotgun (WGS) entry which is preliminary data.</text>
</comment>
<evidence type="ECO:0000259" key="8">
    <source>
        <dbReference type="PROSITE" id="PS50045"/>
    </source>
</evidence>
<dbReference type="EMBL" id="AVFL01000004">
    <property type="protein sequence ID" value="EWY41280.1"/>
    <property type="molecule type" value="Genomic_DNA"/>
</dbReference>
<dbReference type="PANTHER" id="PTHR32071">
    <property type="entry name" value="TRANSCRIPTIONAL REGULATORY PROTEIN"/>
    <property type="match status" value="1"/>
</dbReference>
<dbReference type="SUPFAM" id="SSF46689">
    <property type="entry name" value="Homeodomain-like"/>
    <property type="match status" value="1"/>
</dbReference>
<dbReference type="InterPro" id="IPR009057">
    <property type="entry name" value="Homeodomain-like_sf"/>
</dbReference>
<dbReference type="Gene3D" id="1.10.10.60">
    <property type="entry name" value="Homeodomain-like"/>
    <property type="match status" value="1"/>
</dbReference>
<dbReference type="InterPro" id="IPR058031">
    <property type="entry name" value="AAA_lid_NorR"/>
</dbReference>
<dbReference type="Gene3D" id="3.40.50.2300">
    <property type="match status" value="1"/>
</dbReference>
<accession>W9H4X8</accession>
<dbReference type="AlphaFoldDB" id="W9H4X8"/>
<evidence type="ECO:0000256" key="3">
    <source>
        <dbReference type="ARBA" id="ARBA00023012"/>
    </source>
</evidence>
<gene>
    <name evidence="10" type="ORF">N825_27385</name>
</gene>
<evidence type="ECO:0000256" key="2">
    <source>
        <dbReference type="ARBA" id="ARBA00022840"/>
    </source>
</evidence>
<keyword evidence="5" id="KW-0010">Activator</keyword>
<dbReference type="InterPro" id="IPR025662">
    <property type="entry name" value="Sigma_54_int_dom_ATP-bd_1"/>
</dbReference>
<keyword evidence="1" id="KW-0547">Nucleotide-binding</keyword>
<dbReference type="SUPFAM" id="SSF52540">
    <property type="entry name" value="P-loop containing nucleoside triphosphate hydrolases"/>
    <property type="match status" value="1"/>
</dbReference>
<dbReference type="OrthoDB" id="9770562at2"/>
<evidence type="ECO:0000256" key="1">
    <source>
        <dbReference type="ARBA" id="ARBA00022741"/>
    </source>
</evidence>
<dbReference type="Pfam" id="PF00158">
    <property type="entry name" value="Sigma54_activat"/>
    <property type="match status" value="1"/>
</dbReference>
<evidence type="ECO:0000256" key="5">
    <source>
        <dbReference type="ARBA" id="ARBA00023159"/>
    </source>
</evidence>
<keyword evidence="11" id="KW-1185">Reference proteome</keyword>
<protein>
    <submittedName>
        <fullName evidence="10">Fis family transcriptional regulator</fullName>
    </submittedName>
</protein>
<dbReference type="PANTHER" id="PTHR32071:SF113">
    <property type="entry name" value="ALGINATE BIOSYNTHESIS TRANSCRIPTIONAL REGULATORY PROTEIN ALGB"/>
    <property type="match status" value="1"/>
</dbReference>
<dbReference type="NCBIfam" id="TIGR02915">
    <property type="entry name" value="PEP_resp_reg"/>
    <property type="match status" value="1"/>
</dbReference>
<dbReference type="CDD" id="cd00009">
    <property type="entry name" value="AAA"/>
    <property type="match status" value="1"/>
</dbReference>
<keyword evidence="2" id="KW-0067">ATP-binding</keyword>
<dbReference type="InterPro" id="IPR025943">
    <property type="entry name" value="Sigma_54_int_dom_ATP-bd_2"/>
</dbReference>
<evidence type="ECO:0000313" key="11">
    <source>
        <dbReference type="Proteomes" id="UP000019486"/>
    </source>
</evidence>
<dbReference type="Pfam" id="PF02954">
    <property type="entry name" value="HTH_8"/>
    <property type="match status" value="1"/>
</dbReference>
<dbReference type="InterPro" id="IPR011006">
    <property type="entry name" value="CheY-like_superfamily"/>
</dbReference>
<dbReference type="STRING" id="1385369.N825_27385"/>
<dbReference type="InterPro" id="IPR002197">
    <property type="entry name" value="HTH_Fis"/>
</dbReference>
<keyword evidence="3" id="KW-0902">Two-component regulatory system</keyword>
<feature type="domain" description="Sigma-54 factor interaction" evidence="8">
    <location>
        <begin position="145"/>
        <end position="374"/>
    </location>
</feature>
<feature type="domain" description="Response regulatory" evidence="9">
    <location>
        <begin position="5"/>
        <end position="122"/>
    </location>
</feature>
<evidence type="ECO:0000256" key="4">
    <source>
        <dbReference type="ARBA" id="ARBA00023015"/>
    </source>
</evidence>
<dbReference type="Gene3D" id="1.10.8.60">
    <property type="match status" value="1"/>
</dbReference>
<dbReference type="Pfam" id="PF00072">
    <property type="entry name" value="Response_reg"/>
    <property type="match status" value="1"/>
</dbReference>